<dbReference type="InterPro" id="IPR036777">
    <property type="entry name" value="Channel_Tsx-like_sf"/>
</dbReference>
<evidence type="ECO:0008006" key="4">
    <source>
        <dbReference type="Google" id="ProtNLM"/>
    </source>
</evidence>
<feature type="chain" id="PRO_5046231016" description="Nucleoside-specific outer membrane channel protein Tsx" evidence="1">
    <location>
        <begin position="19"/>
        <end position="261"/>
    </location>
</feature>
<dbReference type="Gene3D" id="2.40.230.20">
    <property type="entry name" value="Nucleoside-specific channel-forming protein, Tsx-like"/>
    <property type="match status" value="1"/>
</dbReference>
<evidence type="ECO:0000313" key="2">
    <source>
        <dbReference type="EMBL" id="MCK7594110.1"/>
    </source>
</evidence>
<dbReference type="EMBL" id="JALNMH010000008">
    <property type="protein sequence ID" value="MCK7594110.1"/>
    <property type="molecule type" value="Genomic_DNA"/>
</dbReference>
<keyword evidence="1" id="KW-0732">Signal</keyword>
<dbReference type="Proteomes" id="UP001431449">
    <property type="component" value="Unassembled WGS sequence"/>
</dbReference>
<name>A0ABT0GHT0_9GAMM</name>
<keyword evidence="3" id="KW-1185">Reference proteome</keyword>
<dbReference type="SUPFAM" id="SSF111364">
    <property type="entry name" value="Tsx-like channel"/>
    <property type="match status" value="1"/>
</dbReference>
<comment type="caution">
    <text evidence="2">The sequence shown here is derived from an EMBL/GenBank/DDBJ whole genome shotgun (WGS) entry which is preliminary data.</text>
</comment>
<organism evidence="2 3">
    <name type="scientific">Pseudomarimonas salicorniae</name>
    <dbReference type="NCBI Taxonomy" id="2933270"/>
    <lineage>
        <taxon>Bacteria</taxon>
        <taxon>Pseudomonadati</taxon>
        <taxon>Pseudomonadota</taxon>
        <taxon>Gammaproteobacteria</taxon>
        <taxon>Lysobacterales</taxon>
        <taxon>Lysobacteraceae</taxon>
        <taxon>Pseudomarimonas</taxon>
    </lineage>
</organism>
<protein>
    <recommendedName>
        <fullName evidence="4">Nucleoside-specific outer membrane channel protein Tsx</fullName>
    </recommendedName>
</protein>
<feature type="signal peptide" evidence="1">
    <location>
        <begin position="1"/>
        <end position="18"/>
    </location>
</feature>
<reference evidence="2" key="1">
    <citation type="submission" date="2022-04" db="EMBL/GenBank/DDBJ databases">
        <title>Lysobacter sp. CAU 1642 isolated from sea sand.</title>
        <authorList>
            <person name="Kim W."/>
        </authorList>
    </citation>
    <scope>NUCLEOTIDE SEQUENCE</scope>
    <source>
        <strain evidence="2">CAU 1642</strain>
    </source>
</reference>
<sequence>MGRAAALLCLGLATGVAAQPVATRSEAHLQLGRLDAPSFAGGGTAQTRILTLQNATRWEKFESFGFLDLVNDDRRDGFNDGDFYTELYLGGGFGRLTGRSFAFGPLKDIGWVAGLNHGHDAKVWKYLPGLRLYWNVPGFAFLNTDLTAYIDDSRGVAAGGAPAQTDSYMVDVSWARPITLGDQRFAVQGHIEYIGSRRNQFGAKVSHWILAQPQLRWDLGHALGWPPGRLQVGIEYQYFRNKLGDPNTDESAVQALVVVGR</sequence>
<evidence type="ECO:0000313" key="3">
    <source>
        <dbReference type="Proteomes" id="UP001431449"/>
    </source>
</evidence>
<accession>A0ABT0GHT0</accession>
<proteinExistence type="predicted"/>
<dbReference type="RefSeq" id="WP_248209106.1">
    <property type="nucleotide sequence ID" value="NZ_JALNMH010000008.1"/>
</dbReference>
<gene>
    <name evidence="2" type="ORF">M0G41_10545</name>
</gene>
<evidence type="ECO:0000256" key="1">
    <source>
        <dbReference type="SAM" id="SignalP"/>
    </source>
</evidence>